<dbReference type="Proteomes" id="UP000663870">
    <property type="component" value="Unassembled WGS sequence"/>
</dbReference>
<gene>
    <name evidence="1" type="ORF">JXQ802_LOCUS39110</name>
</gene>
<reference evidence="1" key="1">
    <citation type="submission" date="2021-02" db="EMBL/GenBank/DDBJ databases">
        <authorList>
            <person name="Nowell W R."/>
        </authorList>
    </citation>
    <scope>NUCLEOTIDE SEQUENCE</scope>
</reference>
<name>A0A815RLM3_9BILA</name>
<organism evidence="1 2">
    <name type="scientific">Rotaria sordida</name>
    <dbReference type="NCBI Taxonomy" id="392033"/>
    <lineage>
        <taxon>Eukaryota</taxon>
        <taxon>Metazoa</taxon>
        <taxon>Spiralia</taxon>
        <taxon>Gnathifera</taxon>
        <taxon>Rotifera</taxon>
        <taxon>Eurotatoria</taxon>
        <taxon>Bdelloidea</taxon>
        <taxon>Philodinida</taxon>
        <taxon>Philodinidae</taxon>
        <taxon>Rotaria</taxon>
    </lineage>
</organism>
<keyword evidence="2" id="KW-1185">Reference proteome</keyword>
<evidence type="ECO:0000313" key="1">
    <source>
        <dbReference type="EMBL" id="CAF1477504.1"/>
    </source>
</evidence>
<dbReference type="AlphaFoldDB" id="A0A815RLM3"/>
<comment type="caution">
    <text evidence="1">The sequence shown here is derived from an EMBL/GenBank/DDBJ whole genome shotgun (WGS) entry which is preliminary data.</text>
</comment>
<evidence type="ECO:0000313" key="2">
    <source>
        <dbReference type="Proteomes" id="UP000663870"/>
    </source>
</evidence>
<sequence>MQMETSDETLEESITSSTKLFVQNFRDQNNNKQILEELVNKQKRDKLWDIYLGTSGDMNDKIIRADMVRIRNIEKQLANMNEYHRNNSNQRINDDHFSTYSSNLDEWSSVTDLSILSSRLRTRHRSSLDHKILEEWKVLADELKTHESWPWTIQKLIIRRHLRRQRHASEGGSVS</sequence>
<dbReference type="EMBL" id="CAJNOL010002227">
    <property type="protein sequence ID" value="CAF1477504.1"/>
    <property type="molecule type" value="Genomic_DNA"/>
</dbReference>
<accession>A0A815RLM3</accession>
<protein>
    <submittedName>
        <fullName evidence="1">Uncharacterized protein</fullName>
    </submittedName>
</protein>
<proteinExistence type="predicted"/>